<dbReference type="Pfam" id="PF06744">
    <property type="entry name" value="IcmF_C"/>
    <property type="match status" value="1"/>
</dbReference>
<dbReference type="InterPro" id="IPR048677">
    <property type="entry name" value="TssM1_hel"/>
</dbReference>
<dbReference type="RefSeq" id="WP_075767952.1">
    <property type="nucleotide sequence ID" value="NZ_MJIL01000099.1"/>
</dbReference>
<feature type="domain" description="IcmF-related" evidence="3">
    <location>
        <begin position="511"/>
        <end position="809"/>
    </location>
</feature>
<name>A0A1Q9G6P1_9GAMM</name>
<dbReference type="STRING" id="1903952.BIT28_10420"/>
<dbReference type="InterPro" id="IPR010623">
    <property type="entry name" value="IcmF_C"/>
</dbReference>
<comment type="caution">
    <text evidence="6">The sequence shown here is derived from an EMBL/GenBank/DDBJ whole genome shotgun (WGS) entry which is preliminary data.</text>
</comment>
<evidence type="ECO:0000313" key="6">
    <source>
        <dbReference type="EMBL" id="OLQ69952.1"/>
    </source>
</evidence>
<reference evidence="6 7" key="1">
    <citation type="submission" date="2016-09" db="EMBL/GenBank/DDBJ databases">
        <title>Photobacterium proteolyticum sp. nov. a protease producing bacterium isolated from ocean sediments of Laizhou Bay.</title>
        <authorList>
            <person name="Li Y."/>
        </authorList>
    </citation>
    <scope>NUCLEOTIDE SEQUENCE [LARGE SCALE GENOMIC DNA]</scope>
    <source>
        <strain evidence="6 7">13-12</strain>
    </source>
</reference>
<dbReference type="PANTHER" id="PTHR36153">
    <property type="entry name" value="INNER MEMBRANE PROTEIN-RELATED"/>
    <property type="match status" value="1"/>
</dbReference>
<dbReference type="SUPFAM" id="SSF52540">
    <property type="entry name" value="P-loop containing nucleoside triphosphate hydrolases"/>
    <property type="match status" value="1"/>
</dbReference>
<feature type="domain" description="Type VI secretion system IcmF C-terminal" evidence="2">
    <location>
        <begin position="1058"/>
        <end position="1161"/>
    </location>
</feature>
<feature type="domain" description="Type VI secretion system component TssM1 N-terminal" evidence="4">
    <location>
        <begin position="200"/>
        <end position="458"/>
    </location>
</feature>
<dbReference type="NCBIfam" id="TIGR03348">
    <property type="entry name" value="VI_IcmF"/>
    <property type="match status" value="1"/>
</dbReference>
<dbReference type="InterPro" id="IPR017731">
    <property type="entry name" value="TssM1-like"/>
</dbReference>
<sequence>MFKNGLLRRVKDVFCSKWAVSLLGLLALSLLIWFGGPLIAIAGAEPLSGPVSRLVVLLVLALLWGAINIRSQKKSQKNNEHAVKTLLDGEEESNTDLASKKEIDTLRSRIVQALEVLNSSSLVRGKSVYQLPWYILIGPPGTGKTTALNNSGLEFPLKDQLGNDPLAGIGGTRHCDWWFTNKAVLIDTAGRYTTQDSNSEQDSKAWLGFLGLLKKYRTRRPINGAIVTVSLASLLMQTKTERNLHARAIKHRIQELQNQLGMHFPVYVILTKADLVAGFSEYFADLNQEQREQVWGMTFPVKAEDPDRGVVALFNREFHHMLRCLVVRMNNRMQNVRGIEQRTLVYEFPKQLRSLQAAADDFLKEVFTPNSFEEAPMLRGVFIASATQEGLPIDRVMAENSGGMGLSQVPLKQPGSDTKGYFIKRLFEEVIFPEQYLGTNNRSHQKQNRWLRRSVLACCLIMMSAASAVWFNSYRWNQFLITQATAAVDEYQQFVSPGLSEETDVVTLTHALDKLKDIPAGYSEIMLGTEEVHRSGLYQGEKIGQPAKAAYERALQGYFAPYLAESLIIEMAENVSYLDYLYETLKTYLMLFDAEHYEETQVTSWFSVYFDRSFPGEVNISLRQSLMEHTRNLFKMGITRLGTDASAIQTARSVLTQMPLSERAYQRLKIEYLDSHIPEFRLTDVLGADSHSIFERQSGKALSEGIPGLYTYSGFHRIFQLENKRIVNNLMEDSWVYGDELLLGESAQKQVTQSVNDKYYRDYVYHWTQLLGDLKLKPYRNARDGLAQAAILAGSEQPLESLIIGVQKQLRLTAIPVSDNAKAVGEVTANAASVALEHKKSRISRYLPNEMPEVNIDLPGKVIEDKFTSLLAISESELSALNDSLVMLHNVLAELKATGNRGGAVYKSVLSGNAQGGLNSALNQIQDFLPQPFEQWVNQLEIQTMKLAKQGSRTHLNTIWKDTVLREYTAAIEGKYPFSSRARKDVRLKDFGQFFGYGGTMDRFFTAHLEPYVDTSKHSWRFTKNIGVSKASLNAFERARRIRNVFFEPGSQVPKVEFGIKSVYLDQHISNFKFELGGQSMMYRHGPTRVVPFTWPWRGESSKVRLVFTPPQSGYSITKSYAGSWGLFRMLDEAARHRSKTRKDHLVKIEVKGSRAELQLLPNSVAHPFWSKDIERFSCPTTL</sequence>
<feature type="transmembrane region" description="Helical" evidence="1">
    <location>
        <begin position="50"/>
        <end position="69"/>
    </location>
</feature>
<keyword evidence="1" id="KW-0812">Transmembrane</keyword>
<organism evidence="6 7">
    <name type="scientific">Photobacterium proteolyticum</name>
    <dbReference type="NCBI Taxonomy" id="1903952"/>
    <lineage>
        <taxon>Bacteria</taxon>
        <taxon>Pseudomonadati</taxon>
        <taxon>Pseudomonadota</taxon>
        <taxon>Gammaproteobacteria</taxon>
        <taxon>Vibrionales</taxon>
        <taxon>Vibrionaceae</taxon>
        <taxon>Photobacterium</taxon>
    </lineage>
</organism>
<dbReference type="PANTHER" id="PTHR36153:SF1">
    <property type="entry name" value="TYPE VI SECRETION SYSTEM COMPONENT TSSM1"/>
    <property type="match status" value="1"/>
</dbReference>
<keyword evidence="7" id="KW-1185">Reference proteome</keyword>
<feature type="domain" description="Type VI secretion system component TssM1 helical" evidence="5">
    <location>
        <begin position="955"/>
        <end position="1050"/>
    </location>
</feature>
<dbReference type="Pfam" id="PF21070">
    <property type="entry name" value="IcmF_helical"/>
    <property type="match status" value="1"/>
</dbReference>
<gene>
    <name evidence="6" type="ORF">BIT28_10420</name>
</gene>
<dbReference type="Pfam" id="PF06761">
    <property type="entry name" value="IcmF-related"/>
    <property type="match status" value="1"/>
</dbReference>
<accession>A0A1Q9G6P1</accession>
<keyword evidence="1" id="KW-1133">Transmembrane helix</keyword>
<dbReference type="InterPro" id="IPR027417">
    <property type="entry name" value="P-loop_NTPase"/>
</dbReference>
<evidence type="ECO:0000259" key="2">
    <source>
        <dbReference type="Pfam" id="PF06744"/>
    </source>
</evidence>
<feature type="transmembrane region" description="Helical" evidence="1">
    <location>
        <begin position="450"/>
        <end position="471"/>
    </location>
</feature>
<evidence type="ECO:0000259" key="5">
    <source>
        <dbReference type="Pfam" id="PF21070"/>
    </source>
</evidence>
<feature type="transmembrane region" description="Helical" evidence="1">
    <location>
        <begin position="20"/>
        <end position="44"/>
    </location>
</feature>
<keyword evidence="1" id="KW-0472">Membrane</keyword>
<proteinExistence type="predicted"/>
<dbReference type="Gene3D" id="3.40.50.300">
    <property type="entry name" value="P-loop containing nucleotide triphosphate hydrolases"/>
    <property type="match status" value="1"/>
</dbReference>
<evidence type="ECO:0000256" key="1">
    <source>
        <dbReference type="SAM" id="Phobius"/>
    </source>
</evidence>
<evidence type="ECO:0000259" key="4">
    <source>
        <dbReference type="Pfam" id="PF14331"/>
    </source>
</evidence>
<dbReference type="Proteomes" id="UP000186905">
    <property type="component" value="Unassembled WGS sequence"/>
</dbReference>
<evidence type="ECO:0000313" key="7">
    <source>
        <dbReference type="Proteomes" id="UP000186905"/>
    </source>
</evidence>
<dbReference type="EMBL" id="MJIL01000099">
    <property type="protein sequence ID" value="OLQ69952.1"/>
    <property type="molecule type" value="Genomic_DNA"/>
</dbReference>
<dbReference type="CDD" id="cd00882">
    <property type="entry name" value="Ras_like_GTPase"/>
    <property type="match status" value="1"/>
</dbReference>
<dbReference type="InterPro" id="IPR053156">
    <property type="entry name" value="T6SS_TssM-like"/>
</dbReference>
<evidence type="ECO:0000259" key="3">
    <source>
        <dbReference type="Pfam" id="PF06761"/>
    </source>
</evidence>
<dbReference type="OrthoDB" id="9758229at2"/>
<protein>
    <submittedName>
        <fullName evidence="6">Type VI secretion protein IcmF</fullName>
    </submittedName>
</protein>
<dbReference type="InterPro" id="IPR009612">
    <property type="entry name" value="IcmF-rel"/>
</dbReference>
<dbReference type="AlphaFoldDB" id="A0A1Q9G6P1"/>
<dbReference type="Pfam" id="PF14331">
    <property type="entry name" value="IcmF-related_N"/>
    <property type="match status" value="1"/>
</dbReference>
<dbReference type="InterPro" id="IPR025743">
    <property type="entry name" value="TssM1_N"/>
</dbReference>